<sequence>MTVIDLANFFALQMVFCPPSATMIKCAEVVDAQTWCSDDDRSILPEILEQILSAAWNALMLPSERRALFATLCLVSKTWAVVFTRVCARDAVAFSSTNPDFYWRLFQGDLLLSKMFAAASPSAAPLSDICRTYTLQIGKVNEQCISILRDTPHDHRHTERRRKKMMRDLLSTFRHLPFLPNLRTLTISYFADEGHQVGRDRGYRGNSLKPEVSRPLRLPTLSARVVRLELEYVLSTDLPQWLFDELGMSGKRAAKSSVPPPCAVPDLEHASFPACADPKNKDNDTINAALGAFLAACPHLQTATHHDGKIQVRIKRASQTLPPGCAVLHSQLEPATHVRLSISGGGSDGWREAAGSLGEGGSAIRSKHRTVISGTAMGLVFEGPKTEKRVPILNSWRNVHIFMRR</sequence>
<evidence type="ECO:0000313" key="2">
    <source>
        <dbReference type="Proteomes" id="UP000807469"/>
    </source>
</evidence>
<protein>
    <submittedName>
        <fullName evidence="1">Uncharacterized protein</fullName>
    </submittedName>
</protein>
<dbReference type="EMBL" id="MU155239">
    <property type="protein sequence ID" value="KAF9478248.1"/>
    <property type="molecule type" value="Genomic_DNA"/>
</dbReference>
<gene>
    <name evidence="1" type="ORF">BDN70DRAFT_895873</name>
</gene>
<dbReference type="AlphaFoldDB" id="A0A9P5YYT2"/>
<name>A0A9P5YYT2_9AGAR</name>
<accession>A0A9P5YYT2</accession>
<organism evidence="1 2">
    <name type="scientific">Pholiota conissans</name>
    <dbReference type="NCBI Taxonomy" id="109636"/>
    <lineage>
        <taxon>Eukaryota</taxon>
        <taxon>Fungi</taxon>
        <taxon>Dikarya</taxon>
        <taxon>Basidiomycota</taxon>
        <taxon>Agaricomycotina</taxon>
        <taxon>Agaricomycetes</taxon>
        <taxon>Agaricomycetidae</taxon>
        <taxon>Agaricales</taxon>
        <taxon>Agaricineae</taxon>
        <taxon>Strophariaceae</taxon>
        <taxon>Pholiota</taxon>
    </lineage>
</organism>
<reference evidence="1" key="1">
    <citation type="submission" date="2020-11" db="EMBL/GenBank/DDBJ databases">
        <authorList>
            <consortium name="DOE Joint Genome Institute"/>
            <person name="Ahrendt S."/>
            <person name="Riley R."/>
            <person name="Andreopoulos W."/>
            <person name="Labutti K."/>
            <person name="Pangilinan J."/>
            <person name="Ruiz-Duenas F.J."/>
            <person name="Barrasa J.M."/>
            <person name="Sanchez-Garcia M."/>
            <person name="Camarero S."/>
            <person name="Miyauchi S."/>
            <person name="Serrano A."/>
            <person name="Linde D."/>
            <person name="Babiker R."/>
            <person name="Drula E."/>
            <person name="Ayuso-Fernandez I."/>
            <person name="Pacheco R."/>
            <person name="Padilla G."/>
            <person name="Ferreira P."/>
            <person name="Barriuso J."/>
            <person name="Kellner H."/>
            <person name="Castanera R."/>
            <person name="Alfaro M."/>
            <person name="Ramirez L."/>
            <person name="Pisabarro A.G."/>
            <person name="Kuo A."/>
            <person name="Tritt A."/>
            <person name="Lipzen A."/>
            <person name="He G."/>
            <person name="Yan M."/>
            <person name="Ng V."/>
            <person name="Cullen D."/>
            <person name="Martin F."/>
            <person name="Rosso M.-N."/>
            <person name="Henrissat B."/>
            <person name="Hibbett D."/>
            <person name="Martinez A.T."/>
            <person name="Grigoriev I.V."/>
        </authorList>
    </citation>
    <scope>NUCLEOTIDE SEQUENCE</scope>
    <source>
        <strain evidence="1">CIRM-BRFM 674</strain>
    </source>
</reference>
<keyword evidence="2" id="KW-1185">Reference proteome</keyword>
<dbReference type="OrthoDB" id="2836053at2759"/>
<comment type="caution">
    <text evidence="1">The sequence shown here is derived from an EMBL/GenBank/DDBJ whole genome shotgun (WGS) entry which is preliminary data.</text>
</comment>
<evidence type="ECO:0000313" key="1">
    <source>
        <dbReference type="EMBL" id="KAF9478248.1"/>
    </source>
</evidence>
<proteinExistence type="predicted"/>
<dbReference type="Proteomes" id="UP000807469">
    <property type="component" value="Unassembled WGS sequence"/>
</dbReference>